<dbReference type="CDD" id="cd17574">
    <property type="entry name" value="REC_OmpR"/>
    <property type="match status" value="1"/>
</dbReference>
<comment type="caution">
    <text evidence="6">The sequence shown here is derived from an EMBL/GenBank/DDBJ whole genome shotgun (WGS) entry which is preliminary data.</text>
</comment>
<evidence type="ECO:0000313" key="6">
    <source>
        <dbReference type="EMBL" id="MCZ8516323.1"/>
    </source>
</evidence>
<dbReference type="Gene3D" id="3.40.50.2300">
    <property type="match status" value="2"/>
</dbReference>
<feature type="domain" description="HPt" evidence="5">
    <location>
        <begin position="13"/>
        <end position="118"/>
    </location>
</feature>
<evidence type="ECO:0000313" key="7">
    <source>
        <dbReference type="Proteomes" id="UP001527882"/>
    </source>
</evidence>
<dbReference type="NCBIfam" id="TIGR00254">
    <property type="entry name" value="GGDEF"/>
    <property type="match status" value="1"/>
</dbReference>
<feature type="modified residue" description="Phosphohistidine" evidence="1">
    <location>
        <position position="59"/>
    </location>
</feature>
<dbReference type="InterPro" id="IPR029787">
    <property type="entry name" value="Nucleotide_cyclase"/>
</dbReference>
<evidence type="ECO:0000256" key="2">
    <source>
        <dbReference type="PROSITE-ProRule" id="PRU00169"/>
    </source>
</evidence>
<dbReference type="PANTHER" id="PTHR45138:SF9">
    <property type="entry name" value="DIGUANYLATE CYCLASE DGCM-RELATED"/>
    <property type="match status" value="1"/>
</dbReference>
<dbReference type="Proteomes" id="UP001527882">
    <property type="component" value="Unassembled WGS sequence"/>
</dbReference>
<feature type="modified residue" description="4-aspartylphosphate" evidence="2">
    <location>
        <position position="505"/>
    </location>
</feature>
<dbReference type="CDD" id="cd01949">
    <property type="entry name" value="GGDEF"/>
    <property type="match status" value="1"/>
</dbReference>
<dbReference type="SMART" id="SM00448">
    <property type="entry name" value="REC"/>
    <property type="match status" value="2"/>
</dbReference>
<feature type="domain" description="Response regulatory" evidence="3">
    <location>
        <begin position="456"/>
        <end position="573"/>
    </location>
</feature>
<dbReference type="InterPro" id="IPR001789">
    <property type="entry name" value="Sig_transdc_resp-reg_receiver"/>
</dbReference>
<dbReference type="PANTHER" id="PTHR45138">
    <property type="entry name" value="REGULATORY COMPONENTS OF SENSORY TRANSDUCTION SYSTEM"/>
    <property type="match status" value="1"/>
</dbReference>
<dbReference type="InterPro" id="IPR043128">
    <property type="entry name" value="Rev_trsase/Diguanyl_cyclase"/>
</dbReference>
<evidence type="ECO:0000259" key="4">
    <source>
        <dbReference type="PROSITE" id="PS50887"/>
    </source>
</evidence>
<protein>
    <submittedName>
        <fullName evidence="6">Diguanylate cyclase</fullName>
        <ecNumber evidence="6">2.7.7.65</ecNumber>
    </submittedName>
</protein>
<accession>A0ABT4QHH3</accession>
<dbReference type="InterPro" id="IPR050469">
    <property type="entry name" value="Diguanylate_Cyclase"/>
</dbReference>
<keyword evidence="7" id="KW-1185">Reference proteome</keyword>
<dbReference type="InterPro" id="IPR008207">
    <property type="entry name" value="Sig_transdc_His_kin_Hpt_dom"/>
</dbReference>
<organism evidence="6 7">
    <name type="scientific">Paenibacillus gyeongsangnamensis</name>
    <dbReference type="NCBI Taxonomy" id="3388067"/>
    <lineage>
        <taxon>Bacteria</taxon>
        <taxon>Bacillati</taxon>
        <taxon>Bacillota</taxon>
        <taxon>Bacilli</taxon>
        <taxon>Bacillales</taxon>
        <taxon>Paenibacillaceae</taxon>
        <taxon>Paenibacillus</taxon>
    </lineage>
</organism>
<dbReference type="Pfam" id="PF00990">
    <property type="entry name" value="GGDEF"/>
    <property type="match status" value="1"/>
</dbReference>
<keyword evidence="6" id="KW-0808">Transferase</keyword>
<keyword evidence="6" id="KW-0548">Nucleotidyltransferase</keyword>
<feature type="domain" description="GGDEF" evidence="4">
    <location>
        <begin position="305"/>
        <end position="438"/>
    </location>
</feature>
<dbReference type="GO" id="GO:0052621">
    <property type="term" value="F:diguanylate cyclase activity"/>
    <property type="evidence" value="ECO:0007669"/>
    <property type="project" value="UniProtKB-EC"/>
</dbReference>
<feature type="modified residue" description="4-aspartylphosphate" evidence="2">
    <location>
        <position position="198"/>
    </location>
</feature>
<evidence type="ECO:0000256" key="1">
    <source>
        <dbReference type="PROSITE-ProRule" id="PRU00110"/>
    </source>
</evidence>
<sequence>MRHNNAEDRNDRETKLLMEGKKRYIWELKKQLHQLRQWSALSDQDPEAAFATPLFRTVHSLKGSAPMFGFVRIGLIAEKLVYLWEWAADEIPGLPEGVSLEQHYKAAVYYSQPLLEQLELETAVYAREMELDEHQNQLQRTLFASAGERLLVIDDDEVLRSYLVRRLKLDGYEVDEAADVPSAEKLLRERTYQLVTLDLMMHPESGYELFEYLKEDPTLKWTPLIVLSGREDVGDKVRCFYLGADDYVTKPFQYEELHARIYSLLKRTRTFEQLAFRDPLTGVYNRRFFDHQVQVELQRMRRFPAPISLVFIDIDRFKSINDTYGHHIGDLVLQGLAHLLQNHLRSTDLLARFGGEEFVIVLPGSSEADAKRMLEAILQQTHTGPIAQNEGQSIYITFSAGVSEWRPGMPVEEWIRRSDHAMYEAKQTGRNKVVLYQASAGEEKGEQTPPAVVRKRAVIADDDRILRSILIAKLKHLPIDFIEAVDGEEAYLALLSQSIDLCILDGVMPKLDGYGVLERMKEQGNRPAGTRVLILSGRSRDEDINRGLQLGADGYMHKPFSMVELELKVKELLAL</sequence>
<dbReference type="InterPro" id="IPR000160">
    <property type="entry name" value="GGDEF_dom"/>
</dbReference>
<dbReference type="Pfam" id="PF01627">
    <property type="entry name" value="Hpt"/>
    <property type="match status" value="1"/>
</dbReference>
<keyword evidence="2" id="KW-0597">Phosphoprotein</keyword>
<dbReference type="SUPFAM" id="SSF52172">
    <property type="entry name" value="CheY-like"/>
    <property type="match status" value="2"/>
</dbReference>
<reference evidence="6 7" key="1">
    <citation type="submission" date="2022-12" db="EMBL/GenBank/DDBJ databases">
        <title>Draft genome sequence of Paenibacillus sp. dW9.</title>
        <authorList>
            <person name="Choi E.-W."/>
            <person name="Kim D.-U."/>
        </authorList>
    </citation>
    <scope>NUCLEOTIDE SEQUENCE [LARGE SCALE GENOMIC DNA]</scope>
    <source>
        <strain evidence="7">dW9</strain>
    </source>
</reference>
<dbReference type="Pfam" id="PF00072">
    <property type="entry name" value="Response_reg"/>
    <property type="match status" value="2"/>
</dbReference>
<dbReference type="EMBL" id="JAQAGZ010000023">
    <property type="protein sequence ID" value="MCZ8516323.1"/>
    <property type="molecule type" value="Genomic_DNA"/>
</dbReference>
<name>A0ABT4QHH3_9BACL</name>
<dbReference type="PROSITE" id="PS50110">
    <property type="entry name" value="RESPONSE_REGULATORY"/>
    <property type="match status" value="2"/>
</dbReference>
<dbReference type="InterPro" id="IPR036641">
    <property type="entry name" value="HPT_dom_sf"/>
</dbReference>
<evidence type="ECO:0000259" key="5">
    <source>
        <dbReference type="PROSITE" id="PS50894"/>
    </source>
</evidence>
<proteinExistence type="predicted"/>
<gene>
    <name evidence="6" type="ORF">O9H85_28815</name>
</gene>
<dbReference type="SUPFAM" id="SSF47226">
    <property type="entry name" value="Histidine-containing phosphotransfer domain, HPT domain"/>
    <property type="match status" value="1"/>
</dbReference>
<dbReference type="SUPFAM" id="SSF55073">
    <property type="entry name" value="Nucleotide cyclase"/>
    <property type="match status" value="1"/>
</dbReference>
<dbReference type="InterPro" id="IPR011006">
    <property type="entry name" value="CheY-like_superfamily"/>
</dbReference>
<dbReference type="PROSITE" id="PS50887">
    <property type="entry name" value="GGDEF"/>
    <property type="match status" value="1"/>
</dbReference>
<feature type="domain" description="Response regulatory" evidence="3">
    <location>
        <begin position="149"/>
        <end position="265"/>
    </location>
</feature>
<dbReference type="PROSITE" id="PS50894">
    <property type="entry name" value="HPT"/>
    <property type="match status" value="1"/>
</dbReference>
<dbReference type="RefSeq" id="WP_269884857.1">
    <property type="nucleotide sequence ID" value="NZ_JAQAGZ010000023.1"/>
</dbReference>
<dbReference type="EC" id="2.7.7.65" evidence="6"/>
<dbReference type="Gene3D" id="1.20.120.160">
    <property type="entry name" value="HPT domain"/>
    <property type="match status" value="1"/>
</dbReference>
<dbReference type="Gene3D" id="3.30.70.270">
    <property type="match status" value="1"/>
</dbReference>
<dbReference type="SMART" id="SM00267">
    <property type="entry name" value="GGDEF"/>
    <property type="match status" value="1"/>
</dbReference>
<evidence type="ECO:0000259" key="3">
    <source>
        <dbReference type="PROSITE" id="PS50110"/>
    </source>
</evidence>